<name>A0ABM9B3K6_9BACT</name>
<sequence length="137" mass="15316">MTKLFVDTNVVLDLLGKRAAYLPAARLFTLGDRGEVALYVSVLSFANINNILTRQQDRSMAIKALRKLELIVQVVDLTAKITKRALDDEDFTDFEDGLQYYSAVESGTEAVITRNHKDFTHSKLPVMSAEEYLSSLG</sequence>
<evidence type="ECO:0000259" key="1">
    <source>
        <dbReference type="Pfam" id="PF13470"/>
    </source>
</evidence>
<dbReference type="Gene3D" id="3.40.50.1010">
    <property type="entry name" value="5'-nuclease"/>
    <property type="match status" value="1"/>
</dbReference>
<dbReference type="RefSeq" id="WP_264759010.1">
    <property type="nucleotide sequence ID" value="NZ_CAKLPZ010000003.1"/>
</dbReference>
<dbReference type="Proteomes" id="UP000837803">
    <property type="component" value="Unassembled WGS sequence"/>
</dbReference>
<organism evidence="2 3">
    <name type="scientific">Neolewinella maritima</name>
    <dbReference type="NCBI Taxonomy" id="1383882"/>
    <lineage>
        <taxon>Bacteria</taxon>
        <taxon>Pseudomonadati</taxon>
        <taxon>Bacteroidota</taxon>
        <taxon>Saprospiria</taxon>
        <taxon>Saprospirales</taxon>
        <taxon>Lewinellaceae</taxon>
        <taxon>Neolewinella</taxon>
    </lineage>
</organism>
<gene>
    <name evidence="2" type="ORF">LEM8419_02615</name>
</gene>
<comment type="caution">
    <text evidence="2">The sequence shown here is derived from an EMBL/GenBank/DDBJ whole genome shotgun (WGS) entry which is preliminary data.</text>
</comment>
<feature type="domain" description="PIN" evidence="1">
    <location>
        <begin position="4"/>
        <end position="117"/>
    </location>
</feature>
<evidence type="ECO:0000313" key="3">
    <source>
        <dbReference type="Proteomes" id="UP000837803"/>
    </source>
</evidence>
<dbReference type="EMBL" id="CAKLPZ010000003">
    <property type="protein sequence ID" value="CAH1001709.1"/>
    <property type="molecule type" value="Genomic_DNA"/>
</dbReference>
<dbReference type="InterPro" id="IPR029060">
    <property type="entry name" value="PIN-like_dom_sf"/>
</dbReference>
<dbReference type="Pfam" id="PF13470">
    <property type="entry name" value="PIN_3"/>
    <property type="match status" value="1"/>
</dbReference>
<keyword evidence="3" id="KW-1185">Reference proteome</keyword>
<dbReference type="SUPFAM" id="SSF88723">
    <property type="entry name" value="PIN domain-like"/>
    <property type="match status" value="1"/>
</dbReference>
<dbReference type="InterPro" id="IPR002716">
    <property type="entry name" value="PIN_dom"/>
</dbReference>
<reference evidence="2" key="1">
    <citation type="submission" date="2021-12" db="EMBL/GenBank/DDBJ databases">
        <authorList>
            <person name="Rodrigo-Torres L."/>
            <person name="Arahal R. D."/>
            <person name="Lucena T."/>
        </authorList>
    </citation>
    <scope>NUCLEOTIDE SEQUENCE</scope>
    <source>
        <strain evidence="2">CECT 8419</strain>
    </source>
</reference>
<proteinExistence type="predicted"/>
<accession>A0ABM9B3K6</accession>
<evidence type="ECO:0000313" key="2">
    <source>
        <dbReference type="EMBL" id="CAH1001709.1"/>
    </source>
</evidence>
<protein>
    <recommendedName>
        <fullName evidence="1">PIN domain-containing protein</fullName>
    </recommendedName>
</protein>